<evidence type="ECO:0000256" key="4">
    <source>
        <dbReference type="ARBA" id="ARBA00022989"/>
    </source>
</evidence>
<feature type="transmembrane region" description="Helical" evidence="7">
    <location>
        <begin position="64"/>
        <end position="86"/>
    </location>
</feature>
<accession>A0A5C3QVH3</accession>
<keyword evidence="5 7" id="KW-0472">Membrane</keyword>
<dbReference type="GO" id="GO:0005886">
    <property type="term" value="C:plasma membrane"/>
    <property type="evidence" value="ECO:0007669"/>
    <property type="project" value="TreeGrafter"/>
</dbReference>
<evidence type="ECO:0000256" key="6">
    <source>
        <dbReference type="SAM" id="MobiDB-lite"/>
    </source>
</evidence>
<evidence type="ECO:0000256" key="7">
    <source>
        <dbReference type="SAM" id="Phobius"/>
    </source>
</evidence>
<keyword evidence="3 7" id="KW-0812">Transmembrane</keyword>
<sequence>MIPPTDSDPDPTTQMAWPTSRDRALSNPDPADTPGLRERNTQPFQLPSDAANNVDKTGRKKKQLLSTLSLITLTISMAGAQIAWTVELGYGTPFLLGLGLSEQLTSLVWLAGPISGLIAQPVIGAISDASRSNYRRRYWIAVSTLALVVATLGLAWCQFIAAFFVDILGIGDGDWSEERQKAVANTSIGIAVVAFYVLDFALNALQASLRNLLLDIAPPAQLNAGNAWHGRMTHLGNIAGYGFGYLPLASMPFLTRLFGEDQFRNFCMICIVILVITVAITCVSHEEVPPPPRPGGERTQTTSQLKEIVGNIYKSIVELPKPIRRVCIVQLFAFMGWFPFLFYSTLYIGQVMAAEHNQEPDKDYATRKGEFAMLLYSIVAAFSGTLLPHLANRDRKLMAHRGDDDEDAELTRLKNTVFQWKVEAAQKGKELRLPVKPFLLRNIWGGALLWFTVLTWSTFFVTTVAEATALVALVGISWSVAVWAPFAIIMELLKDMPKKRDDEPIPRRRTHQRALTGPVLSMQNPERQPLLRARSIAQYDAPEIDTRNEVPVAGGTILGIHNLSIVCPQFIVAVVASAIFKLADKSSVEPSDLSTFEAGGGTTYLGKNGVAWVLRFGGLCTLFGAVLTRMVAPTPTEKSMRRRLAEMKLLKLDSSTP</sequence>
<dbReference type="Proteomes" id="UP000305067">
    <property type="component" value="Unassembled WGS sequence"/>
</dbReference>
<keyword evidence="9" id="KW-1185">Reference proteome</keyword>
<dbReference type="Gene3D" id="1.20.1250.20">
    <property type="entry name" value="MFS general substrate transporter like domains"/>
    <property type="match status" value="1"/>
</dbReference>
<keyword evidence="2" id="KW-0813">Transport</keyword>
<feature type="transmembrane region" description="Helical" evidence="7">
    <location>
        <begin position="263"/>
        <end position="283"/>
    </location>
</feature>
<reference evidence="8 9" key="1">
    <citation type="journal article" date="2019" name="Nat. Ecol. Evol.">
        <title>Megaphylogeny resolves global patterns of mushroom evolution.</title>
        <authorList>
            <person name="Varga T."/>
            <person name="Krizsan K."/>
            <person name="Foldi C."/>
            <person name="Dima B."/>
            <person name="Sanchez-Garcia M."/>
            <person name="Sanchez-Ramirez S."/>
            <person name="Szollosi G.J."/>
            <person name="Szarkandi J.G."/>
            <person name="Papp V."/>
            <person name="Albert L."/>
            <person name="Andreopoulos W."/>
            <person name="Angelini C."/>
            <person name="Antonin V."/>
            <person name="Barry K.W."/>
            <person name="Bougher N.L."/>
            <person name="Buchanan P."/>
            <person name="Buyck B."/>
            <person name="Bense V."/>
            <person name="Catcheside P."/>
            <person name="Chovatia M."/>
            <person name="Cooper J."/>
            <person name="Damon W."/>
            <person name="Desjardin D."/>
            <person name="Finy P."/>
            <person name="Geml J."/>
            <person name="Haridas S."/>
            <person name="Hughes K."/>
            <person name="Justo A."/>
            <person name="Karasinski D."/>
            <person name="Kautmanova I."/>
            <person name="Kiss B."/>
            <person name="Kocsube S."/>
            <person name="Kotiranta H."/>
            <person name="LaButti K.M."/>
            <person name="Lechner B.E."/>
            <person name="Liimatainen K."/>
            <person name="Lipzen A."/>
            <person name="Lukacs Z."/>
            <person name="Mihaltcheva S."/>
            <person name="Morgado L.N."/>
            <person name="Niskanen T."/>
            <person name="Noordeloos M.E."/>
            <person name="Ohm R.A."/>
            <person name="Ortiz-Santana B."/>
            <person name="Ovrebo C."/>
            <person name="Racz N."/>
            <person name="Riley R."/>
            <person name="Savchenko A."/>
            <person name="Shiryaev A."/>
            <person name="Soop K."/>
            <person name="Spirin V."/>
            <person name="Szebenyi C."/>
            <person name="Tomsovsky M."/>
            <person name="Tulloss R.E."/>
            <person name="Uehling J."/>
            <person name="Grigoriev I.V."/>
            <person name="Vagvolgyi C."/>
            <person name="Papp T."/>
            <person name="Martin F.M."/>
            <person name="Miettinen O."/>
            <person name="Hibbett D.S."/>
            <person name="Nagy L.G."/>
        </authorList>
    </citation>
    <scope>NUCLEOTIDE SEQUENCE [LARGE SCALE GENOMIC DNA]</scope>
    <source>
        <strain evidence="8 9">CBS 309.79</strain>
    </source>
</reference>
<evidence type="ECO:0000313" key="8">
    <source>
        <dbReference type="EMBL" id="TFL05952.1"/>
    </source>
</evidence>
<feature type="transmembrane region" description="Helical" evidence="7">
    <location>
        <begin position="612"/>
        <end position="632"/>
    </location>
</feature>
<feature type="transmembrane region" description="Helical" evidence="7">
    <location>
        <begin position="439"/>
        <end position="461"/>
    </location>
</feature>
<feature type="region of interest" description="Disordered" evidence="6">
    <location>
        <begin position="1"/>
        <end position="57"/>
    </location>
</feature>
<dbReference type="OrthoDB" id="28755at2759"/>
<feature type="transmembrane region" description="Helical" evidence="7">
    <location>
        <begin position="238"/>
        <end position="257"/>
    </location>
</feature>
<feature type="transmembrane region" description="Helical" evidence="7">
    <location>
        <begin position="106"/>
        <end position="126"/>
    </location>
</feature>
<proteinExistence type="predicted"/>
<protein>
    <submittedName>
        <fullName evidence="8">Major facilitator superfamily domain-containing protein</fullName>
    </submittedName>
</protein>
<evidence type="ECO:0000313" key="9">
    <source>
        <dbReference type="Proteomes" id="UP000305067"/>
    </source>
</evidence>
<feature type="transmembrane region" description="Helical" evidence="7">
    <location>
        <begin position="184"/>
        <end position="205"/>
    </location>
</feature>
<name>A0A5C3QVH3_9AGAR</name>
<dbReference type="SUPFAM" id="SSF103473">
    <property type="entry name" value="MFS general substrate transporter"/>
    <property type="match status" value="1"/>
</dbReference>
<dbReference type="PANTHER" id="PTHR19432:SF35">
    <property type="entry name" value="SOLUTE CARRIER FAMILY 45 MEMBER 3 ISOFORM X1"/>
    <property type="match status" value="1"/>
</dbReference>
<feature type="transmembrane region" description="Helical" evidence="7">
    <location>
        <begin position="331"/>
        <end position="353"/>
    </location>
</feature>
<feature type="transmembrane region" description="Helical" evidence="7">
    <location>
        <begin position="563"/>
        <end position="583"/>
    </location>
</feature>
<feature type="transmembrane region" description="Helical" evidence="7">
    <location>
        <begin position="467"/>
        <end position="490"/>
    </location>
</feature>
<evidence type="ECO:0000256" key="3">
    <source>
        <dbReference type="ARBA" id="ARBA00022692"/>
    </source>
</evidence>
<evidence type="ECO:0000256" key="1">
    <source>
        <dbReference type="ARBA" id="ARBA00004141"/>
    </source>
</evidence>
<organism evidence="8 9">
    <name type="scientific">Pterulicium gracile</name>
    <dbReference type="NCBI Taxonomy" id="1884261"/>
    <lineage>
        <taxon>Eukaryota</taxon>
        <taxon>Fungi</taxon>
        <taxon>Dikarya</taxon>
        <taxon>Basidiomycota</taxon>
        <taxon>Agaricomycotina</taxon>
        <taxon>Agaricomycetes</taxon>
        <taxon>Agaricomycetidae</taxon>
        <taxon>Agaricales</taxon>
        <taxon>Pleurotineae</taxon>
        <taxon>Pterulaceae</taxon>
        <taxon>Pterulicium</taxon>
    </lineage>
</organism>
<evidence type="ECO:0000256" key="2">
    <source>
        <dbReference type="ARBA" id="ARBA00022448"/>
    </source>
</evidence>
<keyword evidence="4 7" id="KW-1133">Transmembrane helix</keyword>
<gene>
    <name evidence="8" type="ORF">BDV98DRAFT_241726</name>
</gene>
<dbReference type="InterPro" id="IPR036259">
    <property type="entry name" value="MFS_trans_sf"/>
</dbReference>
<comment type="subcellular location">
    <subcellularLocation>
        <location evidence="1">Membrane</location>
        <topology evidence="1">Multi-pass membrane protein</topology>
    </subcellularLocation>
</comment>
<feature type="transmembrane region" description="Helical" evidence="7">
    <location>
        <begin position="138"/>
        <end position="164"/>
    </location>
</feature>
<evidence type="ECO:0000256" key="5">
    <source>
        <dbReference type="ARBA" id="ARBA00023136"/>
    </source>
</evidence>
<dbReference type="AlphaFoldDB" id="A0A5C3QVH3"/>
<dbReference type="GO" id="GO:0008506">
    <property type="term" value="F:sucrose:proton symporter activity"/>
    <property type="evidence" value="ECO:0007669"/>
    <property type="project" value="TreeGrafter"/>
</dbReference>
<feature type="compositionally biased region" description="Polar residues" evidence="6">
    <location>
        <begin position="41"/>
        <end position="55"/>
    </location>
</feature>
<feature type="transmembrane region" description="Helical" evidence="7">
    <location>
        <begin position="373"/>
        <end position="391"/>
    </location>
</feature>
<dbReference type="PANTHER" id="PTHR19432">
    <property type="entry name" value="SUGAR TRANSPORTER"/>
    <property type="match status" value="1"/>
</dbReference>
<dbReference type="EMBL" id="ML178816">
    <property type="protein sequence ID" value="TFL05952.1"/>
    <property type="molecule type" value="Genomic_DNA"/>
</dbReference>